<feature type="region of interest" description="Disordered" evidence="1">
    <location>
        <begin position="188"/>
        <end position="210"/>
    </location>
</feature>
<feature type="chain" id="PRO_5043623847" description="Mesoderm development candidate 2" evidence="2">
    <location>
        <begin position="30"/>
        <end position="210"/>
    </location>
</feature>
<evidence type="ECO:0000256" key="2">
    <source>
        <dbReference type="SAM" id="SignalP"/>
    </source>
</evidence>
<evidence type="ECO:0000313" key="4">
    <source>
        <dbReference type="Proteomes" id="UP001140949"/>
    </source>
</evidence>
<accession>A0AAX6F1B0</accession>
<organism evidence="3 4">
    <name type="scientific">Iris pallida</name>
    <name type="common">Sweet iris</name>
    <dbReference type="NCBI Taxonomy" id="29817"/>
    <lineage>
        <taxon>Eukaryota</taxon>
        <taxon>Viridiplantae</taxon>
        <taxon>Streptophyta</taxon>
        <taxon>Embryophyta</taxon>
        <taxon>Tracheophyta</taxon>
        <taxon>Spermatophyta</taxon>
        <taxon>Magnoliopsida</taxon>
        <taxon>Liliopsida</taxon>
        <taxon>Asparagales</taxon>
        <taxon>Iridaceae</taxon>
        <taxon>Iridoideae</taxon>
        <taxon>Irideae</taxon>
        <taxon>Iris</taxon>
    </lineage>
</organism>
<dbReference type="AlphaFoldDB" id="A0AAX6F1B0"/>
<proteinExistence type="predicted"/>
<feature type="compositionally biased region" description="Basic and acidic residues" evidence="1">
    <location>
        <begin position="52"/>
        <end position="69"/>
    </location>
</feature>
<dbReference type="Proteomes" id="UP001140949">
    <property type="component" value="Unassembled WGS sequence"/>
</dbReference>
<dbReference type="PANTHER" id="PTHR36357">
    <property type="entry name" value="OS03G0148300 PROTEIN"/>
    <property type="match status" value="1"/>
</dbReference>
<feature type="region of interest" description="Disordered" evidence="1">
    <location>
        <begin position="47"/>
        <end position="73"/>
    </location>
</feature>
<feature type="signal peptide" evidence="2">
    <location>
        <begin position="1"/>
        <end position="29"/>
    </location>
</feature>
<reference evidence="3" key="1">
    <citation type="journal article" date="2023" name="GigaByte">
        <title>Genome assembly of the bearded iris, Iris pallida Lam.</title>
        <authorList>
            <person name="Bruccoleri R.E."/>
            <person name="Oakeley E.J."/>
            <person name="Faust A.M.E."/>
            <person name="Altorfer M."/>
            <person name="Dessus-Babus S."/>
            <person name="Burckhardt D."/>
            <person name="Oertli M."/>
            <person name="Naumann U."/>
            <person name="Petersen F."/>
            <person name="Wong J."/>
        </authorList>
    </citation>
    <scope>NUCLEOTIDE SEQUENCE</scope>
    <source>
        <strain evidence="3">GSM-AAB239-AS_SAM_17_03QT</strain>
    </source>
</reference>
<sequence length="210" mass="24300">MEKLRVLSLFFFLLALLFFLACVVEVSEGKKRGVSIPDELDDVVDDEEDEAWKEWGQKKKKKEEEEFRPPPDFSKMEPAAIQVEMMKRQPAGPALGFVKLRLGVPRTKEDIPMIAMRWTKVLRTGAVEVKFMAVDLSTIMFTMERGQDIEELKEFVLNQHEAYEMKIGEQVFRRPGDPPLDEVVEMLRRKKHGDASHDSDVEPQHPNDEL</sequence>
<comment type="caution">
    <text evidence="3">The sequence shown here is derived from an EMBL/GenBank/DDBJ whole genome shotgun (WGS) entry which is preliminary data.</text>
</comment>
<name>A0AAX6F1B0_IRIPA</name>
<protein>
    <recommendedName>
        <fullName evidence="5">Mesoderm development candidate 2</fullName>
    </recommendedName>
</protein>
<gene>
    <name evidence="3" type="ORF">M6B38_157635</name>
</gene>
<keyword evidence="2" id="KW-0732">Signal</keyword>
<dbReference type="Gene3D" id="3.30.70.260">
    <property type="match status" value="1"/>
</dbReference>
<dbReference type="PROSITE" id="PS51257">
    <property type="entry name" value="PROKAR_LIPOPROTEIN"/>
    <property type="match status" value="1"/>
</dbReference>
<dbReference type="PANTHER" id="PTHR36357:SF1">
    <property type="entry name" value="OS03G0148300 PROTEIN"/>
    <property type="match status" value="1"/>
</dbReference>
<reference evidence="3" key="2">
    <citation type="submission" date="2023-04" db="EMBL/GenBank/DDBJ databases">
        <authorList>
            <person name="Bruccoleri R.E."/>
            <person name="Oakeley E.J."/>
            <person name="Faust A.-M."/>
            <person name="Dessus-Babus S."/>
            <person name="Altorfer M."/>
            <person name="Burckhardt D."/>
            <person name="Oertli M."/>
            <person name="Naumann U."/>
            <person name="Petersen F."/>
            <person name="Wong J."/>
        </authorList>
    </citation>
    <scope>NUCLEOTIDE SEQUENCE</scope>
    <source>
        <strain evidence="3">GSM-AAB239-AS_SAM_17_03QT</strain>
        <tissue evidence="3">Leaf</tissue>
    </source>
</reference>
<dbReference type="EMBL" id="JANAVB010032618">
    <property type="protein sequence ID" value="KAJ6810074.1"/>
    <property type="molecule type" value="Genomic_DNA"/>
</dbReference>
<evidence type="ECO:0000313" key="3">
    <source>
        <dbReference type="EMBL" id="KAJ6810074.1"/>
    </source>
</evidence>
<keyword evidence="4" id="KW-1185">Reference proteome</keyword>
<evidence type="ECO:0000256" key="1">
    <source>
        <dbReference type="SAM" id="MobiDB-lite"/>
    </source>
</evidence>
<feature type="compositionally biased region" description="Basic and acidic residues" evidence="1">
    <location>
        <begin position="193"/>
        <end position="210"/>
    </location>
</feature>
<evidence type="ECO:0008006" key="5">
    <source>
        <dbReference type="Google" id="ProtNLM"/>
    </source>
</evidence>